<evidence type="ECO:0000313" key="2">
    <source>
        <dbReference type="Proteomes" id="UP001151760"/>
    </source>
</evidence>
<reference evidence="1" key="2">
    <citation type="submission" date="2022-01" db="EMBL/GenBank/DDBJ databases">
        <authorList>
            <person name="Yamashiro T."/>
            <person name="Shiraishi A."/>
            <person name="Satake H."/>
            <person name="Nakayama K."/>
        </authorList>
    </citation>
    <scope>NUCLEOTIDE SEQUENCE</scope>
</reference>
<evidence type="ECO:0000313" key="1">
    <source>
        <dbReference type="EMBL" id="GJT00548.1"/>
    </source>
</evidence>
<name>A0ABQ5AE03_9ASTR</name>
<organism evidence="1 2">
    <name type="scientific">Tanacetum coccineum</name>
    <dbReference type="NCBI Taxonomy" id="301880"/>
    <lineage>
        <taxon>Eukaryota</taxon>
        <taxon>Viridiplantae</taxon>
        <taxon>Streptophyta</taxon>
        <taxon>Embryophyta</taxon>
        <taxon>Tracheophyta</taxon>
        <taxon>Spermatophyta</taxon>
        <taxon>Magnoliopsida</taxon>
        <taxon>eudicotyledons</taxon>
        <taxon>Gunneridae</taxon>
        <taxon>Pentapetalae</taxon>
        <taxon>asterids</taxon>
        <taxon>campanulids</taxon>
        <taxon>Asterales</taxon>
        <taxon>Asteraceae</taxon>
        <taxon>Asteroideae</taxon>
        <taxon>Anthemideae</taxon>
        <taxon>Anthemidinae</taxon>
        <taxon>Tanacetum</taxon>
    </lineage>
</organism>
<dbReference type="Proteomes" id="UP001151760">
    <property type="component" value="Unassembled WGS sequence"/>
</dbReference>
<accession>A0ABQ5AE03</accession>
<proteinExistence type="predicted"/>
<dbReference type="EMBL" id="BQNB010012204">
    <property type="protein sequence ID" value="GJT00548.1"/>
    <property type="molecule type" value="Genomic_DNA"/>
</dbReference>
<gene>
    <name evidence="1" type="ORF">Tco_0821717</name>
</gene>
<keyword evidence="2" id="KW-1185">Reference proteome</keyword>
<sequence length="120" mass="13349">MIMIMSIVDIVVIGSGLTLSNNHPILCNIPSHDVLSMPACIRELSLQTFVELMAVTEPIPFRYLGNPEALYWWHGHCIISFFSMSTLEPHKYEAFSVQEGHAPSGVVPNVSLMVPDPIEQ</sequence>
<comment type="caution">
    <text evidence="1">The sequence shown here is derived from an EMBL/GenBank/DDBJ whole genome shotgun (WGS) entry which is preliminary data.</text>
</comment>
<reference evidence="1" key="1">
    <citation type="journal article" date="2022" name="Int. J. Mol. Sci.">
        <title>Draft Genome of Tanacetum Coccineum: Genomic Comparison of Closely Related Tanacetum-Family Plants.</title>
        <authorList>
            <person name="Yamashiro T."/>
            <person name="Shiraishi A."/>
            <person name="Nakayama K."/>
            <person name="Satake H."/>
        </authorList>
    </citation>
    <scope>NUCLEOTIDE SEQUENCE</scope>
</reference>
<protein>
    <submittedName>
        <fullName evidence="1">Uncharacterized protein</fullName>
    </submittedName>
</protein>